<evidence type="ECO:0000313" key="11">
    <source>
        <dbReference type="Proteomes" id="UP000308199"/>
    </source>
</evidence>
<dbReference type="GO" id="GO:0008143">
    <property type="term" value="F:poly(A) binding"/>
    <property type="evidence" value="ECO:0007669"/>
    <property type="project" value="InterPro"/>
</dbReference>
<feature type="compositionally biased region" description="Polar residues" evidence="8">
    <location>
        <begin position="550"/>
        <end position="565"/>
    </location>
</feature>
<dbReference type="PANTHER" id="PTHR14738:SF29">
    <property type="entry name" value="ZINC FINGER CCCH DOMAIN-CONTAINING PROTEIN 14"/>
    <property type="match status" value="1"/>
</dbReference>
<dbReference type="Gene3D" id="4.10.1000.40">
    <property type="match status" value="1"/>
</dbReference>
<evidence type="ECO:0000256" key="8">
    <source>
        <dbReference type="SAM" id="MobiDB-lite"/>
    </source>
</evidence>
<keyword evidence="6" id="KW-0862">Zinc</keyword>
<feature type="compositionally biased region" description="Polar residues" evidence="8">
    <location>
        <begin position="149"/>
        <end position="174"/>
    </location>
</feature>
<evidence type="ECO:0000256" key="3">
    <source>
        <dbReference type="ARBA" id="ARBA00022723"/>
    </source>
</evidence>
<comment type="similarity">
    <text evidence="2">Belongs to the ZC3H14 family.</text>
</comment>
<reference evidence="10 11" key="1">
    <citation type="submission" date="2019-02" db="EMBL/GenBank/DDBJ databases">
        <title>Genome sequencing of the rare red list fungi Phellinidium pouzarii.</title>
        <authorList>
            <person name="Buettner E."/>
            <person name="Kellner H."/>
        </authorList>
    </citation>
    <scope>NUCLEOTIDE SEQUENCE [LARGE SCALE GENOMIC DNA]</scope>
    <source>
        <strain evidence="10 11">DSM 108285</strain>
    </source>
</reference>
<feature type="region of interest" description="Disordered" evidence="8">
    <location>
        <begin position="149"/>
        <end position="206"/>
    </location>
</feature>
<dbReference type="GO" id="GO:0005737">
    <property type="term" value="C:cytoplasm"/>
    <property type="evidence" value="ECO:0007669"/>
    <property type="project" value="TreeGrafter"/>
</dbReference>
<evidence type="ECO:0000256" key="5">
    <source>
        <dbReference type="ARBA" id="ARBA00022771"/>
    </source>
</evidence>
<keyword evidence="7" id="KW-0539">Nucleus</keyword>
<evidence type="ECO:0000256" key="4">
    <source>
        <dbReference type="ARBA" id="ARBA00022737"/>
    </source>
</evidence>
<feature type="domain" description="Nab2 type CCCH zinc finger 4" evidence="9">
    <location>
        <begin position="425"/>
        <end position="446"/>
    </location>
</feature>
<sequence>MVFDITIGTERAQALQNSIQDELMKRGYSPDADPVMAEYITIMLINNKTAEQITAELEDLIGASEYGELHLSSLLWDQIRIELVVPSDSSFTDWLFEEAAKKSEVLPETPAPIAVAIPSVVASSADATRRGPPGPRAGVSPIYNHALNQALPSGSQSGQKRTASARSPSPSGQPAQDAAGGGGGRSLLERVGGRSRNGGGIARDDIQARIDAVTNQGPGPDPAMMNAFNNGMNGMMMPSSDMAAAAAAAAMNGGMVNPLMLQEVMMNQMALMAQMANNMGMMNNAGQFMGPNGFPTMNNMSPDTQNMNHQLNGNAQRRGGGPAARGRGRGGSTGAQWVAPHVAESSNAPATASIEPVSTPVPTVVAAPMPTVATADSALSTSRPGFTPPERPQSPSLCKFSLKCTNALCRYSHPSPVATPESGVVLSNDPCEAGKNCKNKDCIKAHVSPAAVGVTSVSPKPKVEPAPTSSKVQCRYGANCLRKTSGCPYSHPYTPKTSTYGHGAQISQPCRFGAGCTRATCSFQHPPGRVLPGMFHRGLAENAPVVSVPTPETGSMNVPSHNRSVVFNKPGPGPSKTNQDAEKERKEADATISTSESKTVEATA</sequence>
<dbReference type="EMBL" id="SGPK01000355">
    <property type="protein sequence ID" value="THH04315.1"/>
    <property type="molecule type" value="Genomic_DNA"/>
</dbReference>
<dbReference type="GO" id="GO:0043488">
    <property type="term" value="P:regulation of mRNA stability"/>
    <property type="evidence" value="ECO:0007669"/>
    <property type="project" value="InterPro"/>
</dbReference>
<evidence type="ECO:0000256" key="1">
    <source>
        <dbReference type="ARBA" id="ARBA00004123"/>
    </source>
</evidence>
<dbReference type="Gene3D" id="4.10.1000.30">
    <property type="match status" value="1"/>
</dbReference>
<dbReference type="GO" id="GO:0008270">
    <property type="term" value="F:zinc ion binding"/>
    <property type="evidence" value="ECO:0007669"/>
    <property type="project" value="UniProtKB-KW"/>
</dbReference>
<feature type="region of interest" description="Disordered" evidence="8">
    <location>
        <begin position="305"/>
        <end position="335"/>
    </location>
</feature>
<gene>
    <name evidence="10" type="ORF">EW145_g5610</name>
</gene>
<keyword evidence="3" id="KW-0479">Metal-binding</keyword>
<evidence type="ECO:0000256" key="2">
    <source>
        <dbReference type="ARBA" id="ARBA00008423"/>
    </source>
</evidence>
<dbReference type="GO" id="GO:0005634">
    <property type="term" value="C:nucleus"/>
    <property type="evidence" value="ECO:0007669"/>
    <property type="project" value="UniProtKB-SubCell"/>
</dbReference>
<dbReference type="InterPro" id="IPR043094">
    <property type="entry name" value="Nab2/ZC3H14_N_sf"/>
</dbReference>
<evidence type="ECO:0000259" key="9">
    <source>
        <dbReference type="Pfam" id="PF21803"/>
    </source>
</evidence>
<dbReference type="Gene3D" id="1.10.340.40">
    <property type="entry name" value="Nuclear abundant poly(A) RNA-bind protein 2, N-terminal domain"/>
    <property type="match status" value="1"/>
</dbReference>
<keyword evidence="5" id="KW-0863">Zinc-finger</keyword>
<feature type="region of interest" description="Disordered" evidence="8">
    <location>
        <begin position="546"/>
        <end position="604"/>
    </location>
</feature>
<evidence type="ECO:0000256" key="7">
    <source>
        <dbReference type="ARBA" id="ARBA00023242"/>
    </source>
</evidence>
<dbReference type="Pfam" id="PF14608">
    <property type="entry name" value="zf-CCCH_2"/>
    <property type="match status" value="3"/>
</dbReference>
<keyword evidence="11" id="KW-1185">Reference proteome</keyword>
<feature type="compositionally biased region" description="Basic and acidic residues" evidence="8">
    <location>
        <begin position="579"/>
        <end position="589"/>
    </location>
</feature>
<feature type="compositionally biased region" description="Gly residues" evidence="8">
    <location>
        <begin position="318"/>
        <end position="333"/>
    </location>
</feature>
<organism evidence="10 11">
    <name type="scientific">Phellinidium pouzarii</name>
    <dbReference type="NCBI Taxonomy" id="167371"/>
    <lineage>
        <taxon>Eukaryota</taxon>
        <taxon>Fungi</taxon>
        <taxon>Dikarya</taxon>
        <taxon>Basidiomycota</taxon>
        <taxon>Agaricomycotina</taxon>
        <taxon>Agaricomycetes</taxon>
        <taxon>Hymenochaetales</taxon>
        <taxon>Hymenochaetaceae</taxon>
        <taxon>Phellinidium</taxon>
    </lineage>
</organism>
<dbReference type="Pfam" id="PF21803">
    <property type="entry name" value="Nab2-zf4"/>
    <property type="match status" value="1"/>
</dbReference>
<dbReference type="InterPro" id="IPR049017">
    <property type="entry name" value="Nab2_Znf4"/>
</dbReference>
<evidence type="ECO:0000256" key="6">
    <source>
        <dbReference type="ARBA" id="ARBA00022833"/>
    </source>
</evidence>
<dbReference type="Proteomes" id="UP000308199">
    <property type="component" value="Unassembled WGS sequence"/>
</dbReference>
<dbReference type="InterPro" id="IPR040366">
    <property type="entry name" value="Nab2/ZC3H14"/>
</dbReference>
<protein>
    <recommendedName>
        <fullName evidence="9">Nab2 type CCCH zinc finger 4 domain-containing protein</fullName>
    </recommendedName>
</protein>
<dbReference type="OrthoDB" id="438553at2759"/>
<proteinExistence type="inferred from homology"/>
<feature type="compositionally biased region" description="Polar residues" evidence="8">
    <location>
        <begin position="591"/>
        <end position="604"/>
    </location>
</feature>
<accession>A0A4S4KZL7</accession>
<comment type="caution">
    <text evidence="10">The sequence shown here is derived from an EMBL/GenBank/DDBJ whole genome shotgun (WGS) entry which is preliminary data.</text>
</comment>
<comment type="subcellular location">
    <subcellularLocation>
        <location evidence="1">Nucleus</location>
    </subcellularLocation>
</comment>
<feature type="region of interest" description="Disordered" evidence="8">
    <location>
        <begin position="122"/>
        <end position="141"/>
    </location>
</feature>
<name>A0A4S4KZL7_9AGAM</name>
<keyword evidence="4" id="KW-0677">Repeat</keyword>
<dbReference type="PANTHER" id="PTHR14738">
    <property type="entry name" value="ZINC FINGER CCCH DOMAIN-CONTAINING PROTEIN 14"/>
    <property type="match status" value="1"/>
</dbReference>
<dbReference type="AlphaFoldDB" id="A0A4S4KZL7"/>
<evidence type="ECO:0000313" key="10">
    <source>
        <dbReference type="EMBL" id="THH04315.1"/>
    </source>
</evidence>